<dbReference type="GO" id="GO:0031201">
    <property type="term" value="C:SNARE complex"/>
    <property type="evidence" value="ECO:0007669"/>
    <property type="project" value="TreeGrafter"/>
</dbReference>
<keyword evidence="4" id="KW-0653">Protein transport</keyword>
<keyword evidence="6" id="KW-0333">Golgi apparatus</keyword>
<dbReference type="InterPro" id="IPR010989">
    <property type="entry name" value="SNARE"/>
</dbReference>
<evidence type="ECO:0000256" key="1">
    <source>
        <dbReference type="ARBA" id="ARBA00009063"/>
    </source>
</evidence>
<dbReference type="GO" id="GO:0005484">
    <property type="term" value="F:SNAP receptor activity"/>
    <property type="evidence" value="ECO:0007669"/>
    <property type="project" value="InterPro"/>
</dbReference>
<dbReference type="GO" id="GO:0000149">
    <property type="term" value="F:SNARE binding"/>
    <property type="evidence" value="ECO:0007669"/>
    <property type="project" value="TreeGrafter"/>
</dbReference>
<comment type="caution">
    <text evidence="14">The sequence shown here is derived from an EMBL/GenBank/DDBJ whole genome shotgun (WGS) entry which is preliminary data.</text>
</comment>
<dbReference type="Gene3D" id="1.20.5.110">
    <property type="match status" value="1"/>
</dbReference>
<evidence type="ECO:0000256" key="7">
    <source>
        <dbReference type="ARBA" id="ARBA00023054"/>
    </source>
</evidence>
<feature type="region of interest" description="Disordered" evidence="11">
    <location>
        <begin position="134"/>
        <end position="154"/>
    </location>
</feature>
<evidence type="ECO:0000259" key="13">
    <source>
        <dbReference type="PROSITE" id="PS50192"/>
    </source>
</evidence>
<keyword evidence="15" id="KW-1185">Reference proteome</keyword>
<dbReference type="GO" id="GO:0048193">
    <property type="term" value="P:Golgi vesicle transport"/>
    <property type="evidence" value="ECO:0007669"/>
    <property type="project" value="InterPro"/>
</dbReference>
<dbReference type="PROSITE" id="PS00914">
    <property type="entry name" value="SYNTAXIN"/>
    <property type="match status" value="1"/>
</dbReference>
<keyword evidence="7 10" id="KW-0175">Coiled coil</keyword>
<dbReference type="InterPro" id="IPR006012">
    <property type="entry name" value="Syntaxin/epimorphin_CS"/>
</dbReference>
<dbReference type="SUPFAM" id="SSF47661">
    <property type="entry name" value="t-snare proteins"/>
    <property type="match status" value="1"/>
</dbReference>
<dbReference type="GO" id="GO:0005802">
    <property type="term" value="C:trans-Golgi network"/>
    <property type="evidence" value="ECO:0007669"/>
    <property type="project" value="UniProtKB-ARBA"/>
</dbReference>
<feature type="compositionally biased region" description="Polar residues" evidence="11">
    <location>
        <begin position="141"/>
        <end position="154"/>
    </location>
</feature>
<dbReference type="GO" id="GO:0030672">
    <property type="term" value="C:synaptic vesicle membrane"/>
    <property type="evidence" value="ECO:0007669"/>
    <property type="project" value="TreeGrafter"/>
</dbReference>
<dbReference type="GO" id="GO:0048278">
    <property type="term" value="P:vesicle docking"/>
    <property type="evidence" value="ECO:0007669"/>
    <property type="project" value="TreeGrafter"/>
</dbReference>
<comment type="subcellular location">
    <subcellularLocation>
        <location evidence="9">Golgi apparatus</location>
        <location evidence="9">trans-Golgi network membrane</location>
        <topology evidence="9">Single-pass type IV membrane protein</topology>
    </subcellularLocation>
</comment>
<evidence type="ECO:0000256" key="4">
    <source>
        <dbReference type="ARBA" id="ARBA00022927"/>
    </source>
</evidence>
<dbReference type="SUPFAM" id="SSF58038">
    <property type="entry name" value="SNARE fusion complex"/>
    <property type="match status" value="1"/>
</dbReference>
<dbReference type="SMART" id="SM00397">
    <property type="entry name" value="t_SNARE"/>
    <property type="match status" value="1"/>
</dbReference>
<dbReference type="CDD" id="cd15851">
    <property type="entry name" value="SNARE_Syntaxin6"/>
    <property type="match status" value="1"/>
</dbReference>
<evidence type="ECO:0000256" key="12">
    <source>
        <dbReference type="SAM" id="Phobius"/>
    </source>
</evidence>
<evidence type="ECO:0000313" key="15">
    <source>
        <dbReference type="Proteomes" id="UP001367676"/>
    </source>
</evidence>
<dbReference type="GO" id="GO:0005829">
    <property type="term" value="C:cytosol"/>
    <property type="evidence" value="ECO:0007669"/>
    <property type="project" value="GOC"/>
</dbReference>
<dbReference type="Gene3D" id="1.20.58.90">
    <property type="match status" value="1"/>
</dbReference>
<proteinExistence type="inferred from homology"/>
<dbReference type="FunFam" id="1.20.5.110:FF:000006">
    <property type="entry name" value="Syntaxin 6"/>
    <property type="match status" value="1"/>
</dbReference>
<dbReference type="Pfam" id="PF09177">
    <property type="entry name" value="STX6_10_61_N"/>
    <property type="match status" value="1"/>
</dbReference>
<dbReference type="EMBL" id="JBBCAQ010000038">
    <property type="protein sequence ID" value="KAK7571899.1"/>
    <property type="molecule type" value="Genomic_DNA"/>
</dbReference>
<protein>
    <recommendedName>
        <fullName evidence="13">t-SNARE coiled-coil homology domain-containing protein</fullName>
    </recommendedName>
</protein>
<dbReference type="GO" id="GO:0006906">
    <property type="term" value="P:vesicle fusion"/>
    <property type="evidence" value="ECO:0007669"/>
    <property type="project" value="TreeGrafter"/>
</dbReference>
<evidence type="ECO:0000313" key="14">
    <source>
        <dbReference type="EMBL" id="KAK7571899.1"/>
    </source>
</evidence>
<keyword evidence="2" id="KW-0813">Transport</keyword>
<keyword evidence="3 12" id="KW-0812">Transmembrane</keyword>
<dbReference type="Proteomes" id="UP001367676">
    <property type="component" value="Unassembled WGS sequence"/>
</dbReference>
<evidence type="ECO:0000256" key="3">
    <source>
        <dbReference type="ARBA" id="ARBA00022692"/>
    </source>
</evidence>
<organism evidence="14 15">
    <name type="scientific">Parthenolecanium corni</name>
    <dbReference type="NCBI Taxonomy" id="536013"/>
    <lineage>
        <taxon>Eukaryota</taxon>
        <taxon>Metazoa</taxon>
        <taxon>Ecdysozoa</taxon>
        <taxon>Arthropoda</taxon>
        <taxon>Hexapoda</taxon>
        <taxon>Insecta</taxon>
        <taxon>Pterygota</taxon>
        <taxon>Neoptera</taxon>
        <taxon>Paraneoptera</taxon>
        <taxon>Hemiptera</taxon>
        <taxon>Sternorrhyncha</taxon>
        <taxon>Coccoidea</taxon>
        <taxon>Coccidae</taxon>
        <taxon>Parthenolecanium</taxon>
    </lineage>
</organism>
<evidence type="ECO:0000256" key="10">
    <source>
        <dbReference type="SAM" id="Coils"/>
    </source>
</evidence>
<feature type="coiled-coil region" evidence="10">
    <location>
        <begin position="201"/>
        <end position="228"/>
    </location>
</feature>
<evidence type="ECO:0000256" key="8">
    <source>
        <dbReference type="ARBA" id="ARBA00023136"/>
    </source>
</evidence>
<sequence length="262" mass="30318">MTFEDPFFVVKEEVLKALNKTITLYRRWSDLQAEPITINLLKEEVEWTTTELRNSLRSIEWDLEDLEDTINILSLKRNPSKFKLDTNELNQRRKFIEDTKTEVKSMREKLSYSKAVDKDKTSRQPLIENLTTAKMGGGGAHSSTKYSKLENQTDSPEHVQFVKNSSMMQNRMIVEQDDQLELISDSIGTLKNMSRQIGIELDEQDEMLNELHNEIEQTDSRINSTVKKVSKVLHLSNDRSQWIAIGLLSGLLILILILFMVL</sequence>
<feature type="coiled-coil region" evidence="10">
    <location>
        <begin position="49"/>
        <end position="76"/>
    </location>
</feature>
<evidence type="ECO:0000256" key="9">
    <source>
        <dbReference type="ARBA" id="ARBA00037801"/>
    </source>
</evidence>
<dbReference type="GO" id="GO:0042147">
    <property type="term" value="P:retrograde transport, endosome to Golgi"/>
    <property type="evidence" value="ECO:0007669"/>
    <property type="project" value="TreeGrafter"/>
</dbReference>
<dbReference type="PANTHER" id="PTHR19957:SF224">
    <property type="entry name" value="HL02043P"/>
    <property type="match status" value="1"/>
</dbReference>
<dbReference type="InterPro" id="IPR000727">
    <property type="entry name" value="T_SNARE_dom"/>
</dbReference>
<evidence type="ECO:0000256" key="2">
    <source>
        <dbReference type="ARBA" id="ARBA00022448"/>
    </source>
</evidence>
<gene>
    <name evidence="14" type="ORF">V9T40_014371</name>
</gene>
<evidence type="ECO:0000256" key="6">
    <source>
        <dbReference type="ARBA" id="ARBA00023034"/>
    </source>
</evidence>
<comment type="similarity">
    <text evidence="1">Belongs to the syntaxin family.</text>
</comment>
<dbReference type="PANTHER" id="PTHR19957">
    <property type="entry name" value="SYNTAXIN"/>
    <property type="match status" value="1"/>
</dbReference>
<keyword evidence="8 12" id="KW-0472">Membrane</keyword>
<reference evidence="14 15" key="1">
    <citation type="submission" date="2024-03" db="EMBL/GenBank/DDBJ databases">
        <title>Adaptation during the transition from Ophiocordyceps entomopathogen to insect associate is accompanied by gene loss and intensified selection.</title>
        <authorList>
            <person name="Ward C.M."/>
            <person name="Onetto C.A."/>
            <person name="Borneman A.R."/>
        </authorList>
    </citation>
    <scope>NUCLEOTIDE SEQUENCE [LARGE SCALE GENOMIC DNA]</scope>
    <source>
        <strain evidence="14">AWRI1</strain>
        <tissue evidence="14">Single Adult Female</tissue>
    </source>
</reference>
<dbReference type="GO" id="GO:0006886">
    <property type="term" value="P:intracellular protein transport"/>
    <property type="evidence" value="ECO:0007669"/>
    <property type="project" value="InterPro"/>
</dbReference>
<keyword evidence="5 12" id="KW-1133">Transmembrane helix</keyword>
<dbReference type="FunFam" id="1.20.58.90:FF:000004">
    <property type="entry name" value="Syntaxin 10"/>
    <property type="match status" value="1"/>
</dbReference>
<accession>A0AAN9T349</accession>
<feature type="domain" description="T-SNARE coiled-coil homology" evidence="13">
    <location>
        <begin position="170"/>
        <end position="232"/>
    </location>
</feature>
<evidence type="ECO:0000256" key="5">
    <source>
        <dbReference type="ARBA" id="ARBA00022989"/>
    </source>
</evidence>
<dbReference type="InterPro" id="IPR045242">
    <property type="entry name" value="Syntaxin"/>
</dbReference>
<dbReference type="AlphaFoldDB" id="A0AAN9T349"/>
<name>A0AAN9T349_9HEMI</name>
<dbReference type="CDD" id="cd21443">
    <property type="entry name" value="SNARE_NTD_STX6_STX10"/>
    <property type="match status" value="1"/>
</dbReference>
<feature type="transmembrane region" description="Helical" evidence="12">
    <location>
        <begin position="242"/>
        <end position="261"/>
    </location>
</feature>
<dbReference type="PROSITE" id="PS50192">
    <property type="entry name" value="T_SNARE"/>
    <property type="match status" value="1"/>
</dbReference>
<dbReference type="InterPro" id="IPR015260">
    <property type="entry name" value="Syntaxin-6/10/61_N"/>
</dbReference>
<evidence type="ECO:0000256" key="11">
    <source>
        <dbReference type="SAM" id="MobiDB-lite"/>
    </source>
</evidence>